<feature type="transmembrane region" description="Helical" evidence="1">
    <location>
        <begin position="1609"/>
        <end position="1625"/>
    </location>
</feature>
<feature type="transmembrane region" description="Helical" evidence="1">
    <location>
        <begin position="202"/>
        <end position="225"/>
    </location>
</feature>
<dbReference type="InterPro" id="IPR011989">
    <property type="entry name" value="ARM-like"/>
</dbReference>
<keyword evidence="1" id="KW-1133">Transmembrane helix</keyword>
<evidence type="ECO:0008006" key="4">
    <source>
        <dbReference type="Google" id="ProtNLM"/>
    </source>
</evidence>
<dbReference type="STRING" id="65489.A0A0D3GUB6"/>
<dbReference type="PANTHER" id="PTHR33115:SF73">
    <property type="entry name" value="OS07G0649300 PROTEIN"/>
    <property type="match status" value="1"/>
</dbReference>
<dbReference type="PANTHER" id="PTHR33115">
    <property type="entry name" value="ARM REPEAT SUPERFAMILY PROTEIN"/>
    <property type="match status" value="1"/>
</dbReference>
<feature type="transmembrane region" description="Helical" evidence="1">
    <location>
        <begin position="971"/>
        <end position="988"/>
    </location>
</feature>
<evidence type="ECO:0000256" key="1">
    <source>
        <dbReference type="SAM" id="Phobius"/>
    </source>
</evidence>
<reference evidence="2" key="1">
    <citation type="journal article" date="2009" name="Rice">
        <title>De Novo Next Generation Sequencing of Plant Genomes.</title>
        <authorList>
            <person name="Rounsley S."/>
            <person name="Marri P.R."/>
            <person name="Yu Y."/>
            <person name="He R."/>
            <person name="Sisneros N."/>
            <person name="Goicoechea J.L."/>
            <person name="Lee S.J."/>
            <person name="Angelova A."/>
            <person name="Kudrna D."/>
            <person name="Luo M."/>
            <person name="Affourtit J."/>
            <person name="Desany B."/>
            <person name="Knight J."/>
            <person name="Niazi F."/>
            <person name="Egholm M."/>
            <person name="Wing R.A."/>
        </authorList>
    </citation>
    <scope>NUCLEOTIDE SEQUENCE [LARGE SCALE GENOMIC DNA]</scope>
    <source>
        <strain evidence="2">cv. IRGC 105608</strain>
    </source>
</reference>
<feature type="transmembrane region" description="Helical" evidence="1">
    <location>
        <begin position="172"/>
        <end position="190"/>
    </location>
</feature>
<feature type="transmembrane region" description="Helical" evidence="1">
    <location>
        <begin position="3806"/>
        <end position="3824"/>
    </location>
</feature>
<feature type="transmembrane region" description="Helical" evidence="1">
    <location>
        <begin position="324"/>
        <end position="350"/>
    </location>
</feature>
<feature type="transmembrane region" description="Helical" evidence="1">
    <location>
        <begin position="1702"/>
        <end position="1730"/>
    </location>
</feature>
<feature type="transmembrane region" description="Helical" evidence="1">
    <location>
        <begin position="1645"/>
        <end position="1665"/>
    </location>
</feature>
<feature type="transmembrane region" description="Helical" evidence="1">
    <location>
        <begin position="3836"/>
        <end position="3854"/>
    </location>
</feature>
<evidence type="ECO:0000313" key="3">
    <source>
        <dbReference type="Proteomes" id="UP000026960"/>
    </source>
</evidence>
<feature type="transmembrane region" description="Helical" evidence="1">
    <location>
        <begin position="2484"/>
        <end position="2505"/>
    </location>
</feature>
<feature type="transmembrane region" description="Helical" evidence="1">
    <location>
        <begin position="245"/>
        <end position="262"/>
    </location>
</feature>
<feature type="transmembrane region" description="Helical" evidence="1">
    <location>
        <begin position="3958"/>
        <end position="3979"/>
    </location>
</feature>
<feature type="transmembrane region" description="Helical" evidence="1">
    <location>
        <begin position="2691"/>
        <end position="2708"/>
    </location>
</feature>
<feature type="transmembrane region" description="Helical" evidence="1">
    <location>
        <begin position="2578"/>
        <end position="2599"/>
    </location>
</feature>
<feature type="transmembrane region" description="Helical" evidence="1">
    <location>
        <begin position="3875"/>
        <end position="3892"/>
    </location>
</feature>
<feature type="transmembrane region" description="Helical" evidence="1">
    <location>
        <begin position="2611"/>
        <end position="2630"/>
    </location>
</feature>
<dbReference type="Proteomes" id="UP000026960">
    <property type="component" value="Chromosome 7"/>
</dbReference>
<dbReference type="HOGENOM" id="CLU_224721_0_0_1"/>
<feature type="transmembrane region" description="Helical" evidence="1">
    <location>
        <begin position="1760"/>
        <end position="1782"/>
    </location>
</feature>
<feature type="transmembrane region" description="Helical" evidence="1">
    <location>
        <begin position="1671"/>
        <end position="1690"/>
    </location>
</feature>
<dbReference type="EnsemblPlants" id="OBART07G24510.1">
    <property type="protein sequence ID" value="OBART07G24510.1"/>
    <property type="gene ID" value="OBART07G24510"/>
</dbReference>
<reference evidence="2" key="2">
    <citation type="submission" date="2015-03" db="UniProtKB">
        <authorList>
            <consortium name="EnsemblPlants"/>
        </authorList>
    </citation>
    <scope>IDENTIFICATION</scope>
</reference>
<feature type="transmembrane region" description="Helical" evidence="1">
    <location>
        <begin position="140"/>
        <end position="160"/>
    </location>
</feature>
<feature type="transmembrane region" description="Helical" evidence="1">
    <location>
        <begin position="2774"/>
        <end position="2798"/>
    </location>
</feature>
<feature type="transmembrane region" description="Helical" evidence="1">
    <location>
        <begin position="1579"/>
        <end position="1597"/>
    </location>
</feature>
<feature type="transmembrane region" description="Helical" evidence="1">
    <location>
        <begin position="3766"/>
        <end position="3785"/>
    </location>
</feature>
<feature type="transmembrane region" description="Helical" evidence="1">
    <location>
        <begin position="1009"/>
        <end position="1028"/>
    </location>
</feature>
<keyword evidence="1" id="KW-0472">Membrane</keyword>
<evidence type="ECO:0000313" key="2">
    <source>
        <dbReference type="EnsemblPlants" id="OBART07G24510.1"/>
    </source>
</evidence>
<feature type="transmembrane region" description="Helical" evidence="1">
    <location>
        <begin position="3898"/>
        <end position="3916"/>
    </location>
</feature>
<feature type="transmembrane region" description="Helical" evidence="1">
    <location>
        <begin position="2714"/>
        <end position="2732"/>
    </location>
</feature>
<feature type="transmembrane region" description="Helical" evidence="1">
    <location>
        <begin position="2546"/>
        <end position="2566"/>
    </location>
</feature>
<keyword evidence="3" id="KW-1185">Reference proteome</keyword>
<feature type="transmembrane region" description="Helical" evidence="1">
    <location>
        <begin position="1124"/>
        <end position="1150"/>
    </location>
</feature>
<feature type="transmembrane region" description="Helical" evidence="1">
    <location>
        <begin position="1066"/>
        <end position="1084"/>
    </location>
</feature>
<name>A0A0D3GUB6_9ORYZ</name>
<dbReference type="InterPro" id="IPR016024">
    <property type="entry name" value="ARM-type_fold"/>
</dbReference>
<protein>
    <recommendedName>
        <fullName evidence="4">BLE2 protein</fullName>
    </recommendedName>
</protein>
<dbReference type="PaxDb" id="65489-OBART07G24510.1"/>
<keyword evidence="1" id="KW-0812">Transmembrane</keyword>
<dbReference type="Gene3D" id="1.25.10.10">
    <property type="entry name" value="Leucine-rich Repeat Variant"/>
    <property type="match status" value="3"/>
</dbReference>
<accession>A0A0D3GUB6</accession>
<feature type="transmembrane region" description="Helical" evidence="1">
    <location>
        <begin position="3736"/>
        <end position="3760"/>
    </location>
</feature>
<proteinExistence type="predicted"/>
<organism evidence="2">
    <name type="scientific">Oryza barthii</name>
    <dbReference type="NCBI Taxonomy" id="65489"/>
    <lineage>
        <taxon>Eukaryota</taxon>
        <taxon>Viridiplantae</taxon>
        <taxon>Streptophyta</taxon>
        <taxon>Embryophyta</taxon>
        <taxon>Tracheophyta</taxon>
        <taxon>Spermatophyta</taxon>
        <taxon>Magnoliopsida</taxon>
        <taxon>Liliopsida</taxon>
        <taxon>Poales</taxon>
        <taxon>Poaceae</taxon>
        <taxon>BOP clade</taxon>
        <taxon>Oryzoideae</taxon>
        <taxon>Oryzeae</taxon>
        <taxon>Oryzinae</taxon>
        <taxon>Oryza</taxon>
    </lineage>
</organism>
<sequence length="4258" mass="477611">MPKQTESVVIDVAETTVAQPEASCASQLPNMAPEKQLNLFVRVVASVERAGNALGTLAFTWATVVLLGGYPTSVNFEDFVFATTLFFLEAARMFSPNRSEYQLFFRTWGAFRPFSWNRAIVVICLDDVSEYLRSNQRREFHSLVVSMLMLVAATMPIPGVHKLKSGPLHNAILLWSPLVVMLLLVPSIVCKQTAVAHKGNCLIARTFYMISLVTVLLLIISKLQFPSITRIVHRPVIHKLQSCHQVILVFCMCLAAVPLVFFSPNLILMIVLSLLTTVCGSLQIPAAVIRVEIALMRLLPQDYCSEGDPANDSGKMNLKPTLNVFYGMVLGQGILYLAARILEFFSFFPWRSLARRGGFRGQKGVQSVDMYYEYAFEKCMNTSILAPKKMNLTTFAMDSLKSGSRKEQFCGVRILYSLVRREPYDKPVLSKVTNSRKTVTTLIQMLGWENPEDNQIRLLAAKITAELANGLRIVAISGAMNFISSLLDNHNKQQIHELTIQTDSGDEENCWVLKRWRQMIKQWSILEEEQWAESDILPALGLVILERLATYDLVNCVEISRSMDIIPKITGFTSNNGEKMCVNETGQKVLIEFSLRVLRILASIGGETGITLRHKISEDPFLLDNLAEIMEDSRSNQDQELREMTIDILTKLAMDESTRKEIGSIQVIVQKLMFAFVAQDGLPDSHSGCLMTIKAGQALSMLTLENADNCSAIMKEPRHGFFKDLARMLQDNRYIYVAANVLQNLCKHSRVELRDSDVLELFSVLPEVLGRVMDADGKELEVLVGLSSQICSVSPESFTKAFKQGQNEEIFVEKLINALNANSKPNAQFPGIRRVIIEQLTYMMELNSRYATYFRNHGLMEALIRVEKTPSKTEKYRLFLGKAGLMEHKVHLSSLVARAKLHMENTINGEHIVQIRGVQAEGKMAAPEKRLNRFVHLVAMTERLGNALGAMAFTWATIVLLGGYPDNLDSTYFWLATAIVFLEAIRMFTNDNRLDYQLFFGTRGDFSLLGWNGLLIVMVYLSAVPVLLSKYVSGLSTAAIVGMVMMSVAIGRMLPLGLLCCPLRRAISLWSPLLAILLIGPSIRQSHDADNKNSNIRTLPLRFPCIVKLVGNVLCRKLLPWRQVVLNMCMLAAIVMLIPAAVVRVVLALISLSDGVEGVEGEKGSKHNLEPSLNIFYGMVLGQGILYIVACLVEVFSFIPRRYLIRSGGFGGQMGVEYVNSYYAYAFEKCMGGAVLAPKKISLITFAMDSLNSDSSRKKLYGVQMLHKFLKKEQLRTKTIKKLTKDTNTVASLFDMLGWTSEGDEEIRLFAAKVTAELAGRLRVVQIPGATQLVASLLDTDHQQTTRDHFLFIDTQMGREDSPIQQVGMTEQDSLVLKYLKQMAIYCLIPVDEPSNMHQRNSHMLRWWKRITKRWSVPEEEPSTDQDFLPIQGLLIIERLANFDPGNCMEISRTTGLISKMIDFISYRNHMTSTNEAHQIMLPSLSLRVLRRLASTEGKLGVTLRQQILEHPFVLRNLEKILDDDNGRRRRSQLAMANATGGEHSVQIRGEQVEAAGKIATPEKWLNRFVRVVALVERTGNALSTLAFTWATVILLGGYPTELDSKNDYWFITVIVFLEAFRMFTRDNRIDYQLLFRSRGAFRLLGWNGLLIVIVYFSAMLMLSSKRGDDSFSVPLPVVIVAIVMLVFTFSDELPLSIVYDVSVLLLLSFGNFQIPAATVRVVLALAGILHQKDEPKKEVKPDCEKKEDNDSKNLKASLIIFYGMVLGQGILYIVACLLEVFSFIPRKYLIRHGGLGGQMGVENVNLYYAYAFEKCMEGAVLAPKKISLITFAMDSLNSDSSRKKLYGVQMLHKLLKMEQLRTKTITKLTNDTKTVASLFDMLDWTSDRDSEIRLFAAKITAELAGSLRVVQIPGATQLVASLLDTDHQQTTRDHFLFIDSQVGREDSPIQQDGMGQQNSPVLKYLKQMVIYCLIPVDEPSNVDEQNSCMVRCWKQITKCWSVPEEEPSTNQDFLPVQGLIILERLANFDLGNCMEISRTGLISKMIDFTSYRNHMISTNEAHQIMLASLSLRVLRRLASTEGKLGVSLRQQILEHTFILSNLAEIMDDNGNSHELKQLAAEILKNLAMDRNTSADIGHILVIISSLMRAFLSQDPSSSTNSNHLLWKNAGQALAMLAMESRGNCLVMLMEQGYVFIRQLTTMMQDDRFKCIAASLLWNMCEHAQSELSNSDLKELSYILREIRDRKTANLSVNCNTGLLEGEPTCSFHIVFQILTSIHICALNIDSIVLEGIMDAEGAELEVIIGLSSQICQVIPEDFAREVEHGQIKEKFIKRLVEVLNAHMKPSAHCPRIRRVIVQHAIYLMEFNSRYANDFHKCWMVEALSMVERTPSRAENYRRHRTHGAQHTTYCSCGQSKRADGSIQSNQSMAVVADITSGEHRVQMPVQGGGGGGGWRQKQLLAAPEKQLNCFVHILAVIERMGNALGTLAFTWATVVLLGGYPTVLRPEDDFWFATTMVFLEAARMFSRDNRLDYQLFFSTRGAFRLLGWSGLLTVAVYFSVVLVILSRSLASIGGNVLVALLVDMAMLLALGQLLSPAALKLLRDPLRHAISLWSPLLAILLIGPCITVPKSYYYFQTRGFISTNSKTQWIMYLVLSLIVLLATISRLRLPCIRKLVDSFLNTKQLAWRQIILNLCMLAAIVMLVFIFSELAPYAMIVYQLCAVVVVSFGNFQIPAAVVRVVLALLRLVPQNYFADDSDGKKDSEKNLKPSLNIFYGMVLGQGILYIVACLLEVFSFIPRRYLIRRGGFGGQIGVEYVNLYYAYAFEKCMGGAVLAPKKISLITFAMDSLNSDSSRKKLYGVQMVHSFLKKEQLRTKTITKLTNATKTVASLFDMLGWTSDGDEEIRFFAAKVTAELAGSLRVVQIPGATQLVASLLDTDQQQRSRDHFLFIDSQVGREDSPIQQVGVAEQDSPVLKYLKQMAIYCLIPVDEPSNMHQRNSCMLRWWKRITKHWSVPEEEPSTDQDFLPIQGLLILERLANFDPGNCMEISRTTGLISKMIDFISYRNHMTSTTEAHQIMRASLSLKVLRRLASTEGKLGVTLRQQILEHTFVLSNLAEIMDDNGSSHELKQLAAEILKNLAMDRNTSEDIGHIRVIINSLMREFLSQDPSSSRNSNHLLRKNAGQALAMLAMESTDNCLIMLMEPGYVFIRELTTMIHDDRYKCIAASLLWNMCEHAQPELSNSDLKELSYILREVSCKLFCHSFDRVETEKLLIQVSSAILDYWRWVGEPTCSFHIVVQRLTSIHICALNIDSIVLEGTMDAEGAELEVFIGLSSQICQVIPEDFAQEVEHGQIKEKFVKRLVDVLNAHMRPSAHYPGIRRVIVQHAIYLMEFNSRYANDFHKCCMVEALSMVERTPSRAENYRLFSGDTGLMEHNTPLTALVARAKELMGREWETHNLDKCALKEEERQHGSDAMLPSSALFFNNGTLSIHAIALRSRPRPRGPPPSPDGRGRLLLLGPHPGARHIEGGGKKKMVVPEKQLNRFVHLVVMTERLGNALGTLAFTWATVVLLGGYPTVLRPDDDFWFATTMVFLEAARYGSQGLYCTAPIHGWKSAGAARRGLGPPAPPLPSAHPRPVRLLPAYRVIPQVHSFTRRSFPADASAVPGVSSSLHPLPELDEKHGPVAESCDGVEALDDSSVVAGCEIEKVVAGMFSRDNRKDFQLFFSTRGAFRILGWNGLLSAMVYFSVVLVILSRYYPDSSGGILVALVVDMSMLLGIGQMLSPRALKLLYAPLRRAVSMWSPLLAILLIDPCISIYEIHFREIIPTDPKTKWILYLVLSLLALLMTISRLRIPCIVKLTVLSSKQLAWRQTVLNLFMLAAIVMMIFTFSELPLFSMIVCQFGALVVVSSGNFQIPAAIVRVILALLRIVPQNYFADGSNGKQDSEKNLKPSLNIFYGMVLGQGILYIVACLLEVFSFIPRRSLIRHGGFGRQLGVEYVNLYYAYAFEKCMRGPVLAPKKISLITFAMDSLNSDSSRNKLYGVQILRSLLKKEKLRIKTITKLTNGTKTIASLFDLLGWTSNADADIRLCAAKVTADLAGSVRVVQIPGAMQLIASLLDIDQQPKISNHFLFIESQEGREDSPVQQVGMGEHNSVILKYLKKMAIYCLIPVDEPSNIHEQNPHILRCWRWITGCWSVPEEELSMDQDSLPVQGLLILERLANFDLGNCMEISRAPGLISKMIDFTSYIVSTKNTK</sequence>
<feature type="transmembrane region" description="Helical" evidence="1">
    <location>
        <begin position="1175"/>
        <end position="1199"/>
    </location>
</feature>
<dbReference type="Gramene" id="OBART07G24510.1">
    <property type="protein sequence ID" value="OBART07G24510.1"/>
    <property type="gene ID" value="OBART07G24510"/>
</dbReference>
<feature type="transmembrane region" description="Helical" evidence="1">
    <location>
        <begin position="944"/>
        <end position="965"/>
    </location>
</feature>
<feature type="transmembrane region" description="Helical" evidence="1">
    <location>
        <begin position="2650"/>
        <end position="2670"/>
    </location>
</feature>
<dbReference type="SUPFAM" id="SSF48371">
    <property type="entry name" value="ARM repeat"/>
    <property type="match status" value="4"/>
</dbReference>
<dbReference type="eggNOG" id="ENOG502QRQI">
    <property type="taxonomic scope" value="Eukaryota"/>
</dbReference>
<feature type="transmembrane region" description="Helical" evidence="1">
    <location>
        <begin position="1034"/>
        <end position="1054"/>
    </location>
</feature>